<dbReference type="Proteomes" id="UP000306628">
    <property type="component" value="Unassembled WGS sequence"/>
</dbReference>
<accession>A0A5S4G0K5</accession>
<evidence type="ECO:0000313" key="2">
    <source>
        <dbReference type="EMBL" id="TMR26565.1"/>
    </source>
</evidence>
<keyword evidence="3" id="KW-1185">Reference proteome</keyword>
<feature type="signal peptide" evidence="1">
    <location>
        <begin position="1"/>
        <end position="24"/>
    </location>
</feature>
<reference evidence="2 3" key="1">
    <citation type="submission" date="2019-05" db="EMBL/GenBank/DDBJ databases">
        <title>Draft genome sequence of Nonomuraea zeae DSM 100528.</title>
        <authorList>
            <person name="Saricaoglu S."/>
            <person name="Isik K."/>
        </authorList>
    </citation>
    <scope>NUCLEOTIDE SEQUENCE [LARGE SCALE GENOMIC DNA]</scope>
    <source>
        <strain evidence="2 3">DSM 100528</strain>
    </source>
</reference>
<comment type="caution">
    <text evidence="2">The sequence shown here is derived from an EMBL/GenBank/DDBJ whole genome shotgun (WGS) entry which is preliminary data.</text>
</comment>
<gene>
    <name evidence="2" type="ORF">ETD85_42170</name>
</gene>
<proteinExistence type="predicted"/>
<evidence type="ECO:0000313" key="3">
    <source>
        <dbReference type="Proteomes" id="UP000306628"/>
    </source>
</evidence>
<dbReference type="AlphaFoldDB" id="A0A5S4G0K5"/>
<organism evidence="2 3">
    <name type="scientific">Nonomuraea zeae</name>
    <dbReference type="NCBI Taxonomy" id="1642303"/>
    <lineage>
        <taxon>Bacteria</taxon>
        <taxon>Bacillati</taxon>
        <taxon>Actinomycetota</taxon>
        <taxon>Actinomycetes</taxon>
        <taxon>Streptosporangiales</taxon>
        <taxon>Streptosporangiaceae</taxon>
        <taxon>Nonomuraea</taxon>
    </lineage>
</organism>
<keyword evidence="1" id="KW-0732">Signal</keyword>
<dbReference type="RefSeq" id="WP_138695444.1">
    <property type="nucleotide sequence ID" value="NZ_JBHSAZ010000016.1"/>
</dbReference>
<protein>
    <recommendedName>
        <fullName evidence="4">Secreted protein</fullName>
    </recommendedName>
</protein>
<dbReference type="EMBL" id="VCKX01000194">
    <property type="protein sequence ID" value="TMR26565.1"/>
    <property type="molecule type" value="Genomic_DNA"/>
</dbReference>
<feature type="chain" id="PRO_5024440034" description="Secreted protein" evidence="1">
    <location>
        <begin position="25"/>
        <end position="71"/>
    </location>
</feature>
<evidence type="ECO:0008006" key="4">
    <source>
        <dbReference type="Google" id="ProtNLM"/>
    </source>
</evidence>
<evidence type="ECO:0000256" key="1">
    <source>
        <dbReference type="SAM" id="SignalP"/>
    </source>
</evidence>
<name>A0A5S4G0K5_9ACTN</name>
<sequence length="71" mass="7433">MCKTIAVITITAAALLFAAGTAIADDDFAGPQDAQCGFGMAELYDVRVYHPAEFPGYCADTDDVSMAHMVG</sequence>